<dbReference type="EMBL" id="JBJJXI010000092">
    <property type="protein sequence ID" value="KAL3394473.1"/>
    <property type="molecule type" value="Genomic_DNA"/>
</dbReference>
<evidence type="ECO:0000313" key="1">
    <source>
        <dbReference type="EMBL" id="KAL3394473.1"/>
    </source>
</evidence>
<protein>
    <submittedName>
        <fullName evidence="1">Uncharacterized protein</fullName>
    </submittedName>
</protein>
<accession>A0ABD2WNU7</accession>
<dbReference type="AlphaFoldDB" id="A0ABD2WNU7"/>
<proteinExistence type="predicted"/>
<evidence type="ECO:0000313" key="2">
    <source>
        <dbReference type="Proteomes" id="UP001627154"/>
    </source>
</evidence>
<reference evidence="1 2" key="1">
    <citation type="journal article" date="2024" name="bioRxiv">
        <title>A reference genome for Trichogramma kaykai: A tiny desert-dwelling parasitoid wasp with competing sex-ratio distorters.</title>
        <authorList>
            <person name="Culotta J."/>
            <person name="Lindsey A.R."/>
        </authorList>
    </citation>
    <scope>NUCLEOTIDE SEQUENCE [LARGE SCALE GENOMIC DNA]</scope>
    <source>
        <strain evidence="1 2">KSX58</strain>
    </source>
</reference>
<name>A0ABD2WNU7_9HYME</name>
<keyword evidence="2" id="KW-1185">Reference proteome</keyword>
<sequence length="167" mass="19699">MQSSTAVEAEKIALSNHQKMLLMKVPGVICIDEKKTKKGSDSEHQCVSNNNELSERRKRRCCNYKAENVNFFLENRQNNLFQYPIWKYFHHLYVQKQLNTVLHDGTIRIYIDRNLHFQLKVCWRYAISCRLLRHVNFVHALQDERRNVTHAPPRASMRGIGCVTLVD</sequence>
<comment type="caution">
    <text evidence="1">The sequence shown here is derived from an EMBL/GenBank/DDBJ whole genome shotgun (WGS) entry which is preliminary data.</text>
</comment>
<organism evidence="1 2">
    <name type="scientific">Trichogramma kaykai</name>
    <dbReference type="NCBI Taxonomy" id="54128"/>
    <lineage>
        <taxon>Eukaryota</taxon>
        <taxon>Metazoa</taxon>
        <taxon>Ecdysozoa</taxon>
        <taxon>Arthropoda</taxon>
        <taxon>Hexapoda</taxon>
        <taxon>Insecta</taxon>
        <taxon>Pterygota</taxon>
        <taxon>Neoptera</taxon>
        <taxon>Endopterygota</taxon>
        <taxon>Hymenoptera</taxon>
        <taxon>Apocrita</taxon>
        <taxon>Proctotrupomorpha</taxon>
        <taxon>Chalcidoidea</taxon>
        <taxon>Trichogrammatidae</taxon>
        <taxon>Trichogramma</taxon>
    </lineage>
</organism>
<gene>
    <name evidence="1" type="ORF">TKK_011476</name>
</gene>
<dbReference type="Proteomes" id="UP001627154">
    <property type="component" value="Unassembled WGS sequence"/>
</dbReference>